<evidence type="ECO:0000256" key="3">
    <source>
        <dbReference type="ARBA" id="ARBA00022525"/>
    </source>
</evidence>
<dbReference type="Gene3D" id="2.40.480.10">
    <property type="entry name" value="Allene oxide cyclase-like"/>
    <property type="match status" value="1"/>
</dbReference>
<dbReference type="GO" id="GO:0009699">
    <property type="term" value="P:phenylpropanoid biosynthetic process"/>
    <property type="evidence" value="ECO:0007669"/>
    <property type="project" value="UniProtKB-ARBA"/>
</dbReference>
<keyword evidence="6" id="KW-1185">Reference proteome</keyword>
<name>A0ABC9F5F2_9POAL</name>
<comment type="similarity">
    <text evidence="1 4">Belongs to the plant dirigent protein family.</text>
</comment>
<dbReference type="PANTHER" id="PTHR21495">
    <property type="entry name" value="NUCLEOPORIN-RELATED"/>
    <property type="match status" value="1"/>
</dbReference>
<dbReference type="GO" id="GO:0048046">
    <property type="term" value="C:apoplast"/>
    <property type="evidence" value="ECO:0007669"/>
    <property type="project" value="UniProtKB-SubCell"/>
</dbReference>
<keyword evidence="4" id="KW-0052">Apoplast</keyword>
<evidence type="ECO:0000256" key="2">
    <source>
        <dbReference type="ARBA" id="ARBA00011738"/>
    </source>
</evidence>
<keyword evidence="4" id="KW-0732">Signal</keyword>
<sequence length="182" mass="19183">MAISSRMLSLFLLILASSSTTTVLASDSGNEDNGLTHIHLYVHETFKGANATTATPVASPLGANSTFGSMAVFDDEIRVGRDRASELVGRFQGLVVGTGLDSGANFLSSVTCVFTAGEYQGSMLSVEGPVLGSKDAIERPVVGGTGKFRMTSGYSLFKVLGNPTPETVVFELDLFVLMYRGK</sequence>
<comment type="subunit">
    <text evidence="2 4">Homodimer.</text>
</comment>
<comment type="function">
    <text evidence="4">Dirigent proteins impart stereoselectivity on the phenoxy radical-coupling reaction, yielding optically active lignans from two molecules of coniferyl alcohol in the biosynthesis of lignans, flavonolignans, and alkaloids and thus plays a central role in plant secondary metabolism.</text>
</comment>
<evidence type="ECO:0000313" key="6">
    <source>
        <dbReference type="Proteomes" id="UP001497457"/>
    </source>
</evidence>
<evidence type="ECO:0000313" key="5">
    <source>
        <dbReference type="EMBL" id="CAL5068503.1"/>
    </source>
</evidence>
<organism evidence="5 6">
    <name type="scientific">Urochloa decumbens</name>
    <dbReference type="NCBI Taxonomy" id="240449"/>
    <lineage>
        <taxon>Eukaryota</taxon>
        <taxon>Viridiplantae</taxon>
        <taxon>Streptophyta</taxon>
        <taxon>Embryophyta</taxon>
        <taxon>Tracheophyta</taxon>
        <taxon>Spermatophyta</taxon>
        <taxon>Magnoliopsida</taxon>
        <taxon>Liliopsida</taxon>
        <taxon>Poales</taxon>
        <taxon>Poaceae</taxon>
        <taxon>PACMAD clade</taxon>
        <taxon>Panicoideae</taxon>
        <taxon>Panicodae</taxon>
        <taxon>Paniceae</taxon>
        <taxon>Melinidinae</taxon>
        <taxon>Urochloa</taxon>
    </lineage>
</organism>
<comment type="subcellular location">
    <subcellularLocation>
        <location evidence="4">Secreted</location>
        <location evidence="4">Extracellular space</location>
        <location evidence="4">Apoplast</location>
    </subcellularLocation>
</comment>
<dbReference type="InterPro" id="IPR004265">
    <property type="entry name" value="Dirigent"/>
</dbReference>
<reference evidence="5 6" key="2">
    <citation type="submission" date="2024-10" db="EMBL/GenBank/DDBJ databases">
        <authorList>
            <person name="Ryan C."/>
        </authorList>
    </citation>
    <scope>NUCLEOTIDE SEQUENCE [LARGE SCALE GENOMIC DNA]</scope>
</reference>
<gene>
    <name evidence="5" type="ORF">URODEC1_LOCUS101613</name>
</gene>
<evidence type="ECO:0000256" key="4">
    <source>
        <dbReference type="RuleBase" id="RU363099"/>
    </source>
</evidence>
<accession>A0ABC9F5F2</accession>
<reference evidence="6" key="1">
    <citation type="submission" date="2024-06" db="EMBL/GenBank/DDBJ databases">
        <authorList>
            <person name="Ryan C."/>
        </authorList>
    </citation>
    <scope>NUCLEOTIDE SEQUENCE [LARGE SCALE GENOMIC DNA]</scope>
</reference>
<evidence type="ECO:0000256" key="1">
    <source>
        <dbReference type="ARBA" id="ARBA00010746"/>
    </source>
</evidence>
<dbReference type="AlphaFoldDB" id="A0ABC9F5F2"/>
<feature type="chain" id="PRO_5044526346" description="Dirigent protein" evidence="4">
    <location>
        <begin position="26"/>
        <end position="182"/>
    </location>
</feature>
<proteinExistence type="inferred from homology"/>
<dbReference type="Proteomes" id="UP001497457">
    <property type="component" value="Chromosome 5rd"/>
</dbReference>
<protein>
    <recommendedName>
        <fullName evidence="4">Dirigent protein</fullName>
    </recommendedName>
</protein>
<keyword evidence="3 4" id="KW-0964">Secreted</keyword>
<dbReference type="EMBL" id="OZ075115">
    <property type="protein sequence ID" value="CAL5068503.1"/>
    <property type="molecule type" value="Genomic_DNA"/>
</dbReference>
<dbReference type="InterPro" id="IPR044859">
    <property type="entry name" value="Allene_oxi_cyc_Dirigent"/>
</dbReference>
<feature type="signal peptide" evidence="4">
    <location>
        <begin position="1"/>
        <end position="25"/>
    </location>
</feature>
<dbReference type="Pfam" id="PF03018">
    <property type="entry name" value="Dirigent"/>
    <property type="match status" value="1"/>
</dbReference>